<dbReference type="Gene3D" id="3.30.160.60">
    <property type="entry name" value="Classic Zinc Finger"/>
    <property type="match status" value="1"/>
</dbReference>
<proteinExistence type="predicted"/>
<dbReference type="SUPFAM" id="SSF57667">
    <property type="entry name" value="beta-beta-alpha zinc fingers"/>
    <property type="match status" value="1"/>
</dbReference>
<reference evidence="4 5" key="1">
    <citation type="submission" date="2018-04" db="EMBL/GenBank/DDBJ databases">
        <authorList>
            <person name="Zhang X."/>
            <person name="Yuan J."/>
            <person name="Li F."/>
            <person name="Xiang J."/>
        </authorList>
    </citation>
    <scope>NUCLEOTIDE SEQUENCE [LARGE SCALE GENOMIC DNA]</scope>
    <source>
        <tissue evidence="4">Muscle</tissue>
    </source>
</reference>
<feature type="region of interest" description="Disordered" evidence="2">
    <location>
        <begin position="44"/>
        <end position="88"/>
    </location>
</feature>
<keyword evidence="1" id="KW-0862">Zinc</keyword>
<evidence type="ECO:0000259" key="3">
    <source>
        <dbReference type="PROSITE" id="PS50157"/>
    </source>
</evidence>
<dbReference type="EMBL" id="QCYY01001398">
    <property type="protein sequence ID" value="ROT78349.1"/>
    <property type="molecule type" value="Genomic_DNA"/>
</dbReference>
<reference evidence="4 5" key="2">
    <citation type="submission" date="2019-01" db="EMBL/GenBank/DDBJ databases">
        <title>The decoding of complex shrimp genome reveals the adaptation for benthos swimmer, frequently molting mechanism and breeding impact on genome.</title>
        <authorList>
            <person name="Sun Y."/>
            <person name="Gao Y."/>
            <person name="Yu Y."/>
        </authorList>
    </citation>
    <scope>NUCLEOTIDE SEQUENCE [LARGE SCALE GENOMIC DNA]</scope>
    <source>
        <tissue evidence="4">Muscle</tissue>
    </source>
</reference>
<evidence type="ECO:0000313" key="5">
    <source>
        <dbReference type="Proteomes" id="UP000283509"/>
    </source>
</evidence>
<organism evidence="4 5">
    <name type="scientific">Penaeus vannamei</name>
    <name type="common">Whiteleg shrimp</name>
    <name type="synonym">Litopenaeus vannamei</name>
    <dbReference type="NCBI Taxonomy" id="6689"/>
    <lineage>
        <taxon>Eukaryota</taxon>
        <taxon>Metazoa</taxon>
        <taxon>Ecdysozoa</taxon>
        <taxon>Arthropoda</taxon>
        <taxon>Crustacea</taxon>
        <taxon>Multicrustacea</taxon>
        <taxon>Malacostraca</taxon>
        <taxon>Eumalacostraca</taxon>
        <taxon>Eucarida</taxon>
        <taxon>Decapoda</taxon>
        <taxon>Dendrobranchiata</taxon>
        <taxon>Penaeoidea</taxon>
        <taxon>Penaeidae</taxon>
        <taxon>Penaeus</taxon>
    </lineage>
</organism>
<dbReference type="SMART" id="SM00355">
    <property type="entry name" value="ZnF_C2H2"/>
    <property type="match status" value="3"/>
</dbReference>
<dbReference type="InterPro" id="IPR036236">
    <property type="entry name" value="Znf_C2H2_sf"/>
</dbReference>
<dbReference type="GO" id="GO:0008270">
    <property type="term" value="F:zinc ion binding"/>
    <property type="evidence" value="ECO:0007669"/>
    <property type="project" value="UniProtKB-KW"/>
</dbReference>
<dbReference type="InterPro" id="IPR013087">
    <property type="entry name" value="Znf_C2H2_type"/>
</dbReference>
<dbReference type="PROSITE" id="PS00028">
    <property type="entry name" value="ZINC_FINGER_C2H2_1"/>
    <property type="match status" value="2"/>
</dbReference>
<evidence type="ECO:0000256" key="1">
    <source>
        <dbReference type="PROSITE-ProRule" id="PRU00042"/>
    </source>
</evidence>
<feature type="domain" description="C2H2-type" evidence="3">
    <location>
        <begin position="327"/>
        <end position="354"/>
    </location>
</feature>
<sequence>MKLKTLMRGELGSLWLESKTCNQAVESSSDHEPPRRKEYIAVPSEGDERLVPTVAGESQSVKKELEEYGDFEEPRRGDHGGLAAYPPRGDSQTSFEELEYLEESHPGDHNHQYQARVKELLQRTQLQRMSQFYADGLRTVSVPRSEHPICTPEALSRLCLPSPSHPLYRPAPQTSPNTELSNISSGFYDDEALENERRHVENRVQLPRDSPTYGSLRTDNLPVYHEESTECAPPLASAVKQEVSLPMASPETTRDSADFINSLVAGSPWRPVSNSIGVRVKAEERGPEIGPLRRTRSTRSKRTSAIAVDELDEESKVSDSGYFPRYYECGACNLRMRSHQGLNKHFSSHGSNLPNLPAVCAICREALPNAFELDNHVRTHDDAGKELMQRRRAERGVRRRHECPHCGKSLAKRDSLRDEVQVHHVQDGVQGPVLPADA</sequence>
<dbReference type="AlphaFoldDB" id="A0A423TPH4"/>
<dbReference type="OrthoDB" id="6347763at2759"/>
<accession>A0A423TPH4</accession>
<evidence type="ECO:0000313" key="4">
    <source>
        <dbReference type="EMBL" id="ROT78349.1"/>
    </source>
</evidence>
<dbReference type="PROSITE" id="PS50157">
    <property type="entry name" value="ZINC_FINGER_C2H2_2"/>
    <property type="match status" value="2"/>
</dbReference>
<keyword evidence="1" id="KW-0479">Metal-binding</keyword>
<protein>
    <recommendedName>
        <fullName evidence="3">C2H2-type domain-containing protein</fullName>
    </recommendedName>
</protein>
<comment type="caution">
    <text evidence="4">The sequence shown here is derived from an EMBL/GenBank/DDBJ whole genome shotgun (WGS) entry which is preliminary data.</text>
</comment>
<feature type="compositionally biased region" description="Basic and acidic residues" evidence="2">
    <location>
        <begin position="60"/>
        <end position="79"/>
    </location>
</feature>
<gene>
    <name evidence="4" type="ORF">C7M84_002934</name>
</gene>
<keyword evidence="1" id="KW-0863">Zinc-finger</keyword>
<keyword evidence="5" id="KW-1185">Reference proteome</keyword>
<dbReference type="Proteomes" id="UP000283509">
    <property type="component" value="Unassembled WGS sequence"/>
</dbReference>
<feature type="domain" description="C2H2-type" evidence="3">
    <location>
        <begin position="401"/>
        <end position="428"/>
    </location>
</feature>
<evidence type="ECO:0000256" key="2">
    <source>
        <dbReference type="SAM" id="MobiDB-lite"/>
    </source>
</evidence>
<name>A0A423TPH4_PENVA</name>